<gene>
    <name evidence="8" type="ORF">SAMN02982919_01952</name>
</gene>
<proteinExistence type="inferred from homology"/>
<dbReference type="OrthoDB" id="9800167at2"/>
<dbReference type="PANTHER" id="PTHR21496:SF0">
    <property type="entry name" value="RIESKE DOMAIN-CONTAINING PROTEIN"/>
    <property type="match status" value="1"/>
</dbReference>
<accession>A0A1H9MBW6</accession>
<keyword evidence="3" id="KW-0408">Iron</keyword>
<dbReference type="GO" id="GO:0046872">
    <property type="term" value="F:metal ion binding"/>
    <property type="evidence" value="ECO:0007669"/>
    <property type="project" value="UniProtKB-KW"/>
</dbReference>
<evidence type="ECO:0000256" key="3">
    <source>
        <dbReference type="ARBA" id="ARBA00023004"/>
    </source>
</evidence>
<dbReference type="Gene3D" id="2.102.10.10">
    <property type="entry name" value="Rieske [2Fe-2S] iron-sulphur domain"/>
    <property type="match status" value="1"/>
</dbReference>
<dbReference type="InterPro" id="IPR036922">
    <property type="entry name" value="Rieske_2Fe-2S_sf"/>
</dbReference>
<dbReference type="GO" id="GO:0051537">
    <property type="term" value="F:2 iron, 2 sulfur cluster binding"/>
    <property type="evidence" value="ECO:0007669"/>
    <property type="project" value="UniProtKB-KW"/>
</dbReference>
<dbReference type="EMBL" id="FOGD01000005">
    <property type="protein sequence ID" value="SER21122.1"/>
    <property type="molecule type" value="Genomic_DNA"/>
</dbReference>
<comment type="similarity">
    <text evidence="6">Belongs to the bacterial ring-hydroxylating dioxygenase ferredoxin component family.</text>
</comment>
<dbReference type="CDD" id="cd03528">
    <property type="entry name" value="Rieske_RO_ferredoxin"/>
    <property type="match status" value="1"/>
</dbReference>
<evidence type="ECO:0000256" key="1">
    <source>
        <dbReference type="ARBA" id="ARBA00022714"/>
    </source>
</evidence>
<keyword evidence="8" id="KW-0223">Dioxygenase</keyword>
<evidence type="ECO:0000313" key="9">
    <source>
        <dbReference type="Proteomes" id="UP000199766"/>
    </source>
</evidence>
<keyword evidence="4" id="KW-0411">Iron-sulfur</keyword>
<dbReference type="GO" id="GO:0051213">
    <property type="term" value="F:dioxygenase activity"/>
    <property type="evidence" value="ECO:0007669"/>
    <property type="project" value="UniProtKB-KW"/>
</dbReference>
<dbReference type="InterPro" id="IPR017941">
    <property type="entry name" value="Rieske_2Fe-2S"/>
</dbReference>
<comment type="cofactor">
    <cofactor evidence="5">
        <name>[2Fe-2S] cluster</name>
        <dbReference type="ChEBI" id="CHEBI:190135"/>
    </cofactor>
</comment>
<dbReference type="SUPFAM" id="SSF50022">
    <property type="entry name" value="ISP domain"/>
    <property type="match status" value="1"/>
</dbReference>
<dbReference type="Pfam" id="PF00355">
    <property type="entry name" value="Rieske"/>
    <property type="match status" value="1"/>
</dbReference>
<evidence type="ECO:0000313" key="8">
    <source>
        <dbReference type="EMBL" id="SER21122.1"/>
    </source>
</evidence>
<sequence>MTEQPIYLFKKGELPAGQVRKQLVGACELAVYNVDGTFYATQDGCTHATASLAEGEIVDGDLIACPVHDGTFHIPSGQPMGWPCEVALRTYKVTTQGDDVLVDLSQEADEAAGGI</sequence>
<reference evidence="8 9" key="1">
    <citation type="submission" date="2016-10" db="EMBL/GenBank/DDBJ databases">
        <authorList>
            <person name="de Groot N.N."/>
        </authorList>
    </citation>
    <scope>NUCLEOTIDE SEQUENCE [LARGE SCALE GENOMIC DNA]</scope>
    <source>
        <strain evidence="8 9">ATCC 35958</strain>
    </source>
</reference>
<feature type="domain" description="Rieske" evidence="7">
    <location>
        <begin position="6"/>
        <end position="102"/>
    </location>
</feature>
<evidence type="ECO:0000256" key="6">
    <source>
        <dbReference type="ARBA" id="ARBA00038001"/>
    </source>
</evidence>
<name>A0A1H9MBW6_9BURK</name>
<evidence type="ECO:0000259" key="7">
    <source>
        <dbReference type="PROSITE" id="PS51296"/>
    </source>
</evidence>
<dbReference type="PANTHER" id="PTHR21496">
    <property type="entry name" value="FERREDOXIN-RELATED"/>
    <property type="match status" value="1"/>
</dbReference>
<keyword evidence="8" id="KW-0560">Oxidoreductase</keyword>
<evidence type="ECO:0000256" key="2">
    <source>
        <dbReference type="ARBA" id="ARBA00022723"/>
    </source>
</evidence>
<dbReference type="STRING" id="180197.SAMN02982919_01952"/>
<dbReference type="AlphaFoldDB" id="A0A1H9MBW6"/>
<evidence type="ECO:0000256" key="4">
    <source>
        <dbReference type="ARBA" id="ARBA00023014"/>
    </source>
</evidence>
<keyword evidence="1" id="KW-0001">2Fe-2S</keyword>
<dbReference type="RefSeq" id="WP_091456613.1">
    <property type="nucleotide sequence ID" value="NZ_FOGD01000005.1"/>
</dbReference>
<dbReference type="PROSITE" id="PS51296">
    <property type="entry name" value="RIESKE"/>
    <property type="match status" value="1"/>
</dbReference>
<protein>
    <submittedName>
        <fullName evidence="8">Ethylbenzene dioxygenase ferredoxin subunit</fullName>
    </submittedName>
</protein>
<keyword evidence="9" id="KW-1185">Reference proteome</keyword>
<evidence type="ECO:0000256" key="5">
    <source>
        <dbReference type="ARBA" id="ARBA00034078"/>
    </source>
</evidence>
<keyword evidence="2" id="KW-0479">Metal-binding</keyword>
<dbReference type="Proteomes" id="UP000199766">
    <property type="component" value="Unassembled WGS sequence"/>
</dbReference>
<organism evidence="8 9">
    <name type="scientific">Giesbergeria anulus</name>
    <dbReference type="NCBI Taxonomy" id="180197"/>
    <lineage>
        <taxon>Bacteria</taxon>
        <taxon>Pseudomonadati</taxon>
        <taxon>Pseudomonadota</taxon>
        <taxon>Betaproteobacteria</taxon>
        <taxon>Burkholderiales</taxon>
        <taxon>Comamonadaceae</taxon>
        <taxon>Giesbergeria</taxon>
    </lineage>
</organism>